<comment type="caution">
    <text evidence="1">The sequence shown here is derived from an EMBL/GenBank/DDBJ whole genome shotgun (WGS) entry which is preliminary data.</text>
</comment>
<name>A0ABW0H4Z6_9HYPH</name>
<keyword evidence="2" id="KW-1185">Reference proteome</keyword>
<protein>
    <submittedName>
        <fullName evidence="1">Uncharacterized protein</fullName>
    </submittedName>
</protein>
<dbReference type="EMBL" id="JBHSLV010000009">
    <property type="protein sequence ID" value="MFC5392305.1"/>
    <property type="molecule type" value="Genomic_DNA"/>
</dbReference>
<evidence type="ECO:0000313" key="2">
    <source>
        <dbReference type="Proteomes" id="UP001596104"/>
    </source>
</evidence>
<proteinExistence type="predicted"/>
<reference evidence="2" key="1">
    <citation type="journal article" date="2019" name="Int. J. Syst. Evol. Microbiol.">
        <title>The Global Catalogue of Microorganisms (GCM) 10K type strain sequencing project: providing services to taxonomists for standard genome sequencing and annotation.</title>
        <authorList>
            <consortium name="The Broad Institute Genomics Platform"/>
            <consortium name="The Broad Institute Genome Sequencing Center for Infectious Disease"/>
            <person name="Wu L."/>
            <person name="Ma J."/>
        </authorList>
    </citation>
    <scope>NUCLEOTIDE SEQUENCE [LARGE SCALE GENOMIC DNA]</scope>
    <source>
        <strain evidence="2">CGMCC 1.16326</strain>
    </source>
</reference>
<sequence length="76" mass="8258">MFEFPATLLPPHRVSLNDDLASCAGELSCELISWGYFCGEGRVGDGLSVHIHAPAGANLPLLRESFRRLYLGNALD</sequence>
<gene>
    <name evidence="1" type="ORF">ACFPPC_06560</name>
</gene>
<dbReference type="Proteomes" id="UP001596104">
    <property type="component" value="Unassembled WGS sequence"/>
</dbReference>
<organism evidence="1 2">
    <name type="scientific">Bosea vestrisii</name>
    <dbReference type="NCBI Taxonomy" id="151416"/>
    <lineage>
        <taxon>Bacteria</taxon>
        <taxon>Pseudomonadati</taxon>
        <taxon>Pseudomonadota</taxon>
        <taxon>Alphaproteobacteria</taxon>
        <taxon>Hyphomicrobiales</taxon>
        <taxon>Boseaceae</taxon>
        <taxon>Bosea</taxon>
    </lineage>
</organism>
<accession>A0ABW0H4Z6</accession>
<dbReference type="RefSeq" id="WP_377007151.1">
    <property type="nucleotide sequence ID" value="NZ_JBHSLV010000009.1"/>
</dbReference>
<evidence type="ECO:0000313" key="1">
    <source>
        <dbReference type="EMBL" id="MFC5392305.1"/>
    </source>
</evidence>